<dbReference type="EMBL" id="MT774384">
    <property type="protein sequence ID" value="QOR58868.1"/>
    <property type="molecule type" value="Genomic_DNA"/>
</dbReference>
<reference evidence="3 4" key="1">
    <citation type="submission" date="2020-07" db="EMBL/GenBank/DDBJ databases">
        <title>Taxonomic proposal: Crassvirales, a new order of highly abundant and diverse bacterial viruses.</title>
        <authorList>
            <person name="Shkoporov A.N."/>
            <person name="Stockdale S.R."/>
            <person name="Guerin E."/>
            <person name="Ross R.P."/>
            <person name="Hill C."/>
        </authorList>
    </citation>
    <scope>NUCLEOTIDE SEQUENCE [LARGE SCALE GENOMIC DNA]</scope>
</reference>
<accession>A0A7M1RWY0</accession>
<sequence>MFNNLSFQFPKQQVDAATKEKPDWYANSIDYIIGLGLSLNDRTETETMLNVLHGDLPQEFYKKTLNPYNATNERFQRFPATLRNYDIMSDIIRRYIGEYFKGTHEFAVGANNPDIVFERNQALKEKVMQAAQQAFQQEFERRYKEAVEQAQGQGQSPESINPQEVMPDSEEFIAKFNQDYIDKESKQGQDILNYIRDLTNDAQIYLTAFFNYCSLGECYTYTELRGDKIIKECVPAIEAFPIPNNQFMVEDHDMFARRIMMSYNQILDTFEDYLTDKDRAYLDDLYNTSPGASTKVVQLGWNQLFEKYPEVCGKFTDKERNLYKTQSLTPSANNSNLYEVWHVVWKGFARQGILTYTNELGFQEQRIVEEDYEFNPEAGDIDIEWKYKTQVYEGYRIGTRYNGIYPVKARPILYERKGKLPYNGIQELLPYCGKFSIIQIITPFQVFRNIISYHQEMVIAKNKMLILLLPKSLVSSETEDAIYRMAADGVLPIDDEEDTAGVKMQNIRLLNANMGQYITELSNLNEAIKQEARELVDMNAQRYGQIAQSAGASTTQNAISQSSTGSVLIFQMFDLLRCADYNRDLDFAKCAYIEGLETSYIDKTTGKKHYLSLDVNSFVNSDYSTTVRNNGKEMDKIQQLKQWAFSAAQNGDLESALAAIQGDNVAAISDSIRQFSEIRRQHEEQMKQMDQAIQEQANQLKLQEISAKGEQDRQTLALKAQYDLQLEYAKGDIALLGDANPQNDDYAKTQLAKLQEESKRGSEAAKLQLERQKLAMDAYNKAADRQIKREEMDNQLKIAKTNKNKYDKK</sequence>
<organism evidence="3 4">
    <name type="scientific">uncultured phage cr8_1</name>
    <dbReference type="NCBI Taxonomy" id="2772068"/>
    <lineage>
        <taxon>Viruses</taxon>
        <taxon>Duplodnaviria</taxon>
        <taxon>Heunggongvirae</taxon>
        <taxon>Uroviricota</taxon>
        <taxon>Caudoviricetes</taxon>
        <taxon>Crassvirales</taxon>
        <taxon>Intestiviridae</taxon>
        <taxon>Obtuvirinae</taxon>
        <taxon>Fohxhuevirus</taxon>
        <taxon>Fohxhuevirus gastrointestinalis</taxon>
    </lineage>
</organism>
<dbReference type="RefSeq" id="YP_010111026.1">
    <property type="nucleotide sequence ID" value="NC_055877.1"/>
</dbReference>
<evidence type="ECO:0000313" key="3">
    <source>
        <dbReference type="EMBL" id="QOR58868.1"/>
    </source>
</evidence>
<dbReference type="GeneID" id="65129351"/>
<feature type="region of interest" description="Disordered" evidence="2">
    <location>
        <begin position="790"/>
        <end position="809"/>
    </location>
</feature>
<keyword evidence="4" id="KW-1185">Reference proteome</keyword>
<feature type="compositionally biased region" description="Basic residues" evidence="2">
    <location>
        <begin position="800"/>
        <end position="809"/>
    </location>
</feature>
<evidence type="ECO:0000256" key="1">
    <source>
        <dbReference type="SAM" id="Coils"/>
    </source>
</evidence>
<keyword evidence="1" id="KW-0175">Coiled coil</keyword>
<name>A0A7M1RWY0_9CAUD</name>
<feature type="coiled-coil region" evidence="1">
    <location>
        <begin position="514"/>
        <end position="541"/>
    </location>
</feature>
<evidence type="ECO:0000313" key="4">
    <source>
        <dbReference type="Proteomes" id="UP000594003"/>
    </source>
</evidence>
<dbReference type="Proteomes" id="UP000594003">
    <property type="component" value="Segment"/>
</dbReference>
<feature type="coiled-coil region" evidence="1">
    <location>
        <begin position="672"/>
        <end position="699"/>
    </location>
</feature>
<protein>
    <submittedName>
        <fullName evidence="3">Portal protein</fullName>
    </submittedName>
</protein>
<proteinExistence type="predicted"/>
<evidence type="ECO:0000256" key="2">
    <source>
        <dbReference type="SAM" id="MobiDB-lite"/>
    </source>
</evidence>
<dbReference type="KEGG" id="vg:65129351"/>